<dbReference type="InterPro" id="IPR024910">
    <property type="entry name" value="Enoyl-CoA_Rdtase_cat_dom"/>
</dbReference>
<dbReference type="InterPro" id="IPR024906">
    <property type="entry name" value="Eno_Rdtase_FAD-bd_dom"/>
</dbReference>
<feature type="compositionally biased region" description="Acidic residues" evidence="11">
    <location>
        <begin position="386"/>
        <end position="400"/>
    </location>
</feature>
<dbReference type="InterPro" id="IPR036291">
    <property type="entry name" value="NAD(P)-bd_dom_sf"/>
</dbReference>
<name>A0A1M7YS50_9VIBR</name>
<keyword evidence="5" id="KW-0276">Fatty acid metabolism</keyword>
<evidence type="ECO:0000256" key="3">
    <source>
        <dbReference type="ARBA" id="ARBA00011983"/>
    </source>
</evidence>
<dbReference type="PANTHER" id="PTHR37480:SF1">
    <property type="entry name" value="ENOYL-[ACYL-CARRIER-PROTEIN] REDUCTASE [NADH]"/>
    <property type="match status" value="1"/>
</dbReference>
<dbReference type="PANTHER" id="PTHR37480">
    <property type="entry name" value="ENOYL-[ACYL-CARRIER-PROTEIN] REDUCTASE [NADH]"/>
    <property type="match status" value="1"/>
</dbReference>
<feature type="region of interest" description="Disordered" evidence="11">
    <location>
        <begin position="385"/>
        <end position="409"/>
    </location>
</feature>
<keyword evidence="4" id="KW-0444">Lipid biosynthesis</keyword>
<dbReference type="AlphaFoldDB" id="A0A1M7YS50"/>
<evidence type="ECO:0000256" key="2">
    <source>
        <dbReference type="ARBA" id="ARBA00011245"/>
    </source>
</evidence>
<dbReference type="InterPro" id="IPR010758">
    <property type="entry name" value="Trans-2-enoyl-CoA_reductase"/>
</dbReference>
<keyword evidence="7" id="KW-0520">NAD</keyword>
<protein>
    <recommendedName>
        <fullName evidence="3">trans-2-enoyl-CoA reductase (NAD(+))</fullName>
        <ecNumber evidence="3">1.3.1.44</ecNumber>
    </recommendedName>
</protein>
<dbReference type="STRING" id="1117707.VQ7734_01161"/>
<evidence type="ECO:0000259" key="12">
    <source>
        <dbReference type="Pfam" id="PF07055"/>
    </source>
</evidence>
<comment type="catalytic activity">
    <reaction evidence="10">
        <text>a 2,3-saturated acyl-CoA + NAD(+) = a (2E)-enoyl-CoA + NADH + H(+)</text>
        <dbReference type="Rhea" id="RHEA:18177"/>
        <dbReference type="ChEBI" id="CHEBI:15378"/>
        <dbReference type="ChEBI" id="CHEBI:57540"/>
        <dbReference type="ChEBI" id="CHEBI:57945"/>
        <dbReference type="ChEBI" id="CHEBI:58856"/>
        <dbReference type="ChEBI" id="CHEBI:65111"/>
        <dbReference type="EC" id="1.3.1.44"/>
    </reaction>
</comment>
<feature type="domain" description="Trans-2-enoyl-CoA reductase-like NAD(P)H binding" evidence="14">
    <location>
        <begin position="7"/>
        <end position="81"/>
    </location>
</feature>
<accession>A0A1M7YS50</accession>
<sequence length="409" mass="45475">MMHTNSLIEGVVAKQAHPAGCEQFILRQIQYAQSASQIQHGPKRVLILGSSSGLGLAARIALTFGGAGAKTIGVSLDTQPRAEKSGNAGYYNNLYFKQYAEKAGYEAINIQGDVFSQTTKDEVIEAIETYFDGEVDLIIYSIASGKRKQPDQDEYWRAVLKPTTQSVTCPEINFATDLCHETTIKPATEDEIHATLKVMGGEAWESWVDTLINSESIAPGCQTIAFSYVGSPLTYPIYLNGTLGMAKVDLHQTSHALNLKLANFDGGAYAVVCKALMTRASVCIPGLLPYLMMLSKVLDQRGTNENCNQQMQRLFTDKLYGPQDIQVDSERLIRLDEYELSPQVQESVRMLLHEMRTEKLTQQNYYHKMKAEFMQLNGFGWQQSDDVTEDVAEEKTESEEPLASLHKST</sequence>
<dbReference type="Pfam" id="PF07055">
    <property type="entry name" value="Eno-Rase_FAD_bd"/>
    <property type="match status" value="1"/>
</dbReference>
<gene>
    <name evidence="15" type="ORF">VQ7734_01161</name>
</gene>
<dbReference type="InterPro" id="IPR050048">
    <property type="entry name" value="FabV-like_NADH_b"/>
</dbReference>
<dbReference type="EMBL" id="FRFG01000014">
    <property type="protein sequence ID" value="SHO55433.1"/>
    <property type="molecule type" value="Genomic_DNA"/>
</dbReference>
<evidence type="ECO:0000256" key="6">
    <source>
        <dbReference type="ARBA" id="ARBA00023002"/>
    </source>
</evidence>
<evidence type="ECO:0000259" key="13">
    <source>
        <dbReference type="Pfam" id="PF12241"/>
    </source>
</evidence>
<evidence type="ECO:0000256" key="10">
    <source>
        <dbReference type="ARBA" id="ARBA00048302"/>
    </source>
</evidence>
<dbReference type="Proteomes" id="UP000184600">
    <property type="component" value="Unassembled WGS sequence"/>
</dbReference>
<dbReference type="GO" id="GO:0004318">
    <property type="term" value="F:enoyl-[acyl-carrier-protein] reductase (NADH) activity"/>
    <property type="evidence" value="ECO:0007669"/>
    <property type="project" value="UniProtKB-ARBA"/>
</dbReference>
<evidence type="ECO:0000313" key="15">
    <source>
        <dbReference type="EMBL" id="SHO55433.1"/>
    </source>
</evidence>
<evidence type="ECO:0000256" key="5">
    <source>
        <dbReference type="ARBA" id="ARBA00022832"/>
    </source>
</evidence>
<keyword evidence="16" id="KW-1185">Reference proteome</keyword>
<reference evidence="16" key="1">
    <citation type="submission" date="2016-12" db="EMBL/GenBank/DDBJ databases">
        <authorList>
            <person name="Rodrigo-Torres L."/>
            <person name="Arahal R.D."/>
            <person name="Lucena T."/>
        </authorList>
    </citation>
    <scope>NUCLEOTIDE SEQUENCE [LARGE SCALE GENOMIC DNA]</scope>
</reference>
<evidence type="ECO:0000313" key="16">
    <source>
        <dbReference type="Proteomes" id="UP000184600"/>
    </source>
</evidence>
<organism evidence="15 16">
    <name type="scientific">Vibrio quintilis</name>
    <dbReference type="NCBI Taxonomy" id="1117707"/>
    <lineage>
        <taxon>Bacteria</taxon>
        <taxon>Pseudomonadati</taxon>
        <taxon>Pseudomonadota</taxon>
        <taxon>Gammaproteobacteria</taxon>
        <taxon>Vibrionales</taxon>
        <taxon>Vibrionaceae</taxon>
        <taxon>Vibrio</taxon>
    </lineage>
</organism>
<dbReference type="EC" id="1.3.1.44" evidence="3"/>
<evidence type="ECO:0000256" key="8">
    <source>
        <dbReference type="ARBA" id="ARBA00023098"/>
    </source>
</evidence>
<dbReference type="Pfam" id="PF12241">
    <property type="entry name" value="Enoyl_reductase"/>
    <property type="match status" value="1"/>
</dbReference>
<keyword evidence="6 15" id="KW-0560">Oxidoreductase</keyword>
<evidence type="ECO:0000259" key="14">
    <source>
        <dbReference type="Pfam" id="PF12242"/>
    </source>
</evidence>
<dbReference type="GO" id="GO:0051287">
    <property type="term" value="F:NAD binding"/>
    <property type="evidence" value="ECO:0007669"/>
    <property type="project" value="TreeGrafter"/>
</dbReference>
<dbReference type="Pfam" id="PF12242">
    <property type="entry name" value="Eno-Rase_NADH_b"/>
    <property type="match status" value="1"/>
</dbReference>
<keyword evidence="9" id="KW-0275">Fatty acid biosynthesis</keyword>
<dbReference type="GO" id="GO:0006633">
    <property type="term" value="P:fatty acid biosynthetic process"/>
    <property type="evidence" value="ECO:0007669"/>
    <property type="project" value="UniProtKB-KW"/>
</dbReference>
<keyword evidence="8" id="KW-0443">Lipid metabolism</keyword>
<comment type="subunit">
    <text evidence="2">Monomer.</text>
</comment>
<feature type="domain" description="Enoyl reductase FAD binding" evidence="12">
    <location>
        <begin position="327"/>
        <end position="384"/>
    </location>
</feature>
<comment type="pathway">
    <text evidence="1">Lipid metabolism.</text>
</comment>
<dbReference type="Gene3D" id="3.40.50.720">
    <property type="entry name" value="NAD(P)-binding Rossmann-like Domain"/>
    <property type="match status" value="1"/>
</dbReference>
<dbReference type="NCBIfam" id="NF010177">
    <property type="entry name" value="PRK13656.1"/>
    <property type="match status" value="1"/>
</dbReference>
<evidence type="ECO:0000256" key="1">
    <source>
        <dbReference type="ARBA" id="ARBA00005189"/>
    </source>
</evidence>
<evidence type="ECO:0000256" key="7">
    <source>
        <dbReference type="ARBA" id="ARBA00023027"/>
    </source>
</evidence>
<dbReference type="SUPFAM" id="SSF51735">
    <property type="entry name" value="NAD(P)-binding Rossmann-fold domains"/>
    <property type="match status" value="1"/>
</dbReference>
<evidence type="ECO:0000256" key="11">
    <source>
        <dbReference type="SAM" id="MobiDB-lite"/>
    </source>
</evidence>
<feature type="domain" description="Trans-2-enoyl-CoA reductase catalytic" evidence="13">
    <location>
        <begin position="84"/>
        <end position="320"/>
    </location>
</feature>
<evidence type="ECO:0000256" key="4">
    <source>
        <dbReference type="ARBA" id="ARBA00022516"/>
    </source>
</evidence>
<proteinExistence type="predicted"/>
<evidence type="ECO:0000256" key="9">
    <source>
        <dbReference type="ARBA" id="ARBA00023160"/>
    </source>
</evidence>
<dbReference type="GO" id="GO:0050343">
    <property type="term" value="F:trans-2-enoyl-CoA reductase (NADH) activity"/>
    <property type="evidence" value="ECO:0007669"/>
    <property type="project" value="UniProtKB-EC"/>
</dbReference>